<feature type="signal peptide" evidence="6">
    <location>
        <begin position="1"/>
        <end position="25"/>
    </location>
</feature>
<dbReference type="SUPFAM" id="SSF103647">
    <property type="entry name" value="TSP type-3 repeat"/>
    <property type="match status" value="1"/>
</dbReference>
<dbReference type="InterPro" id="IPR032812">
    <property type="entry name" value="SbsA_Ig"/>
</dbReference>
<dbReference type="InterPro" id="IPR028974">
    <property type="entry name" value="TSP_type-3_rpt"/>
</dbReference>
<dbReference type="Gene3D" id="2.60.40.1220">
    <property type="match status" value="1"/>
</dbReference>
<protein>
    <recommendedName>
        <fullName evidence="7">VWFA domain-containing protein</fullName>
    </recommendedName>
</protein>
<feature type="region of interest" description="Disordered" evidence="4">
    <location>
        <begin position="3238"/>
        <end position="3302"/>
    </location>
</feature>
<keyword evidence="5" id="KW-1133">Transmembrane helix</keyword>
<keyword evidence="2" id="KW-0677">Repeat</keyword>
<evidence type="ECO:0000256" key="3">
    <source>
        <dbReference type="ARBA" id="ARBA00023157"/>
    </source>
</evidence>
<dbReference type="InterPro" id="IPR014756">
    <property type="entry name" value="Ig_E-set"/>
</dbReference>
<dbReference type="SUPFAM" id="SSF53300">
    <property type="entry name" value="vWA-like"/>
    <property type="match status" value="1"/>
</dbReference>
<evidence type="ECO:0000259" key="7">
    <source>
        <dbReference type="PROSITE" id="PS50234"/>
    </source>
</evidence>
<dbReference type="Gene3D" id="2.60.40.10">
    <property type="entry name" value="Immunoglobulins"/>
    <property type="match status" value="5"/>
</dbReference>
<gene>
    <name evidence="8" type="ORF">UX09_C0003G0005</name>
</gene>
<name>A0A0G1MLC6_9BACT</name>
<dbReference type="SMART" id="SM00327">
    <property type="entry name" value="VWA"/>
    <property type="match status" value="1"/>
</dbReference>
<feature type="compositionally biased region" description="Acidic residues" evidence="4">
    <location>
        <begin position="3250"/>
        <end position="3265"/>
    </location>
</feature>
<evidence type="ECO:0000256" key="1">
    <source>
        <dbReference type="ARBA" id="ARBA00022729"/>
    </source>
</evidence>
<organism evidence="8 9">
    <name type="scientific">Candidatus Uhrbacteria bacterium GW2011_GWE2_45_35</name>
    <dbReference type="NCBI Taxonomy" id="1618993"/>
    <lineage>
        <taxon>Bacteria</taxon>
        <taxon>Candidatus Uhriibacteriota</taxon>
    </lineage>
</organism>
<feature type="domain" description="VWFA" evidence="7">
    <location>
        <begin position="2897"/>
        <end position="3162"/>
    </location>
</feature>
<dbReference type="GO" id="GO:0005509">
    <property type="term" value="F:calcium ion binding"/>
    <property type="evidence" value="ECO:0007669"/>
    <property type="project" value="InterPro"/>
</dbReference>
<comment type="caution">
    <text evidence="8">The sequence shown here is derived from an EMBL/GenBank/DDBJ whole genome shotgun (WGS) entry which is preliminary data.</text>
</comment>
<dbReference type="EMBL" id="LCKW01000003">
    <property type="protein sequence ID" value="KKU09131.1"/>
    <property type="molecule type" value="Genomic_DNA"/>
</dbReference>
<evidence type="ECO:0000256" key="6">
    <source>
        <dbReference type="SAM" id="SignalP"/>
    </source>
</evidence>
<feature type="transmembrane region" description="Helical" evidence="5">
    <location>
        <begin position="102"/>
        <end position="120"/>
    </location>
</feature>
<sequence>MKPARLFYTFLALVGTFFLASTALAASLSSNQMFGANQAEFAAASGLPGGDLILIIANIIRMFLGFLGVFAVAIIIYAGFLWVTAGGAEDKILKAKKVLKNAFIGLVIILSSFAIAQFVISRITEAMGAASGIYSTTDGSGGGDVLSDTARTFFVEDVNIECAESIRNVQLQFIFSQKVTATDITTGGAITIKKTDGDSVPGVFATLDGSTSSKTFVFSPDATCTVGSTTVSCFEAETAYQIVVVSSLESSSGYDLQCSTSYPCSFSFVTGTGFDLEEPTVSFEAPDDGDTAYAGILEALQAYTEDDAGVSSLAFNLDGVLLETVGLSSSSAGVLSLINYFDSEWDTTGYSTGQTYTIQAIGYDCGGNTATDDVDVVLRAASCVGTCGGDDPYSSSYCGACPGDSCESDEACASGSCVDGSCIVDVEISRVSPGDGAVGNLITVSGEGFGTSSGSVVFLGDPEDDSDNVTVTAYTDCDGTWSDSQVIIQVPIGAIDGPIRLVTVAGDYDDTDDENGRVISDFVVNDTIRPGLCSLTPDTGLAGSLTSVRGINFGSSQDASTLYFGSYGATTYSVWTGVSFSATSPLLNDGSYDVQLFTGSGDARQGSNEVEFTVTSAAADEPPEISYVDSGIKTCSGTETICSADEDCSDDDSVTCDDYQDAGPIDQYVTIYGSGFGSRTGSVYFTDQSDSGSRALGSADFPEACEASFWNSDSIIIKVPASYSGGGSLSATMHDLTVVRAEDGLESEPVDFKVIAGEATPGVCAIDPDAGPAETETTIYGEGFGDSGSVTFFSEKTTSSTDWADEEIGSVFVPTGAISGPVSIINSLLQTSNAVNFTVGFCNEDFYCAAGETCCPSGTCTADAVCEVSGVSHYAYFFSTGEIPEAPEVIVECSDDHLSPTPWEGWEGGREVCVNASVRVEFSEDMDPDTLTSDGFSVKKCSDSTCRSVSSTSLYMVEEPIIDESGFTWTPENDFDYSSTYQVTIFGGEAGIFKSDDGLTLVDDASWEFTTSADASYDCSIGDVLLSPATETATEQGELLDYTITPTDEEHQCVALDCSLYSPWNFTASDSSKASVGTITGCQTEVMALEETGSGGPVVITGSLTGTGFSDTGLLTIAFTNPRIISYWPACTEACTDAAIGATFNIPMVATTFTGLDSTGQQKVLLFECEDPGCSIDELTSTSLLYSSYDVETQILSITPASELLPNTSYRVVISGEAESTSGSYLNEEPGSFAWDGDISWFFQTKGESCGVDRVEISPEEAVVDYVGARARFTAVPYGAPDTCSAVGQRLSTTIGTWSDWTAEDEYDGLDIAYLLDSGAITISYDLPEGCSDVCLNEGSLTPVAVCGDGAIGPGEDCDSGPGCSSSCLHEGTLACAAISGTLCCGNGVLDQSEECDDGFPAANGDGCSSACLNEGSRVLGYSCGDGLIAQSRVIGGEDCDYGSKNRDYNCSNDCLNLGSAPKGLAVCGDGVIDVSGGEDCDDGGTSNGDGCSSVCLREGRNGSYGTCGNGGAPERGVYNEGEDCELDSEGCSEDCLWLGSSDDYSVPSICGDGHWGFGEECEATGATSIAPFALAIVNANAPQAVLASGGDSASSIITGTDVSSGQVGEGLLTLQCSCDTDASCDSTGETYGCGLGNCCLERPEFVESEPKEESGVCRNTAVWMEFDKTMDAETLDNAGLISLELVNSDGTSLDEVDCPLTYSGTAIGLRDYQNGNFLTRAWRWLSWRVFSVFGVSAGDYEGCFVPVRFELEQTDLGSKVYLYYDDALVAGGTYVFRAEGENGVDHDPLDDILEGASADGVGMYDPVVITFDVGSEICTLDAVRVQDEGNVEAVLNDFIDPSPGTFTEKSEEHTISAAAYTRHSASYEEISPVTDYTWVWNWGSTKEDGGSEDIVSVDKTSTISSSTASAAGLDGQETVVATATISDTTGISEVTSSQSGTVSLAAVLCENLWPNPGTYDYFPFEDTTAAETVFGLLSTKAHTNFSFYYCRDQGAGQENLPELTVIEAPAAPYSTEIFKEILFLVDGTSDAIGVRVLPNEDYLSPLAWYEAQDFTGSPSETTVDGYEAVQDGNTYYVSAANFVDSFSTSVISTLYPNIYVISFNENAGSDTEEIMSRILDNWRFNAETDLNDVLIVSDLNLCKSASSYPQIDGEYVSCDIDAECWAALSDTNAFCDSDKGKMRRDLKRLTDVREVATIISGYGDSHKHCSVTKGQACSTDDSCPGTEECLPEVPDIQSGTFLSAFTTSTWPSWSAELGNELGTALPVDPINEFYACPDGYDSDYCWNSSDGVFKCNRGSQAYIYEDSGGEDYTLVTQLESSIAQDWAYALDDDSTDNATLYAEYAHDDYPSGFLDDAGWFCDSSAIGVSARCGDGVQGLGDGATVLPEVCEIGDVDTDSCSYDSDGDGSLDSSGVINLACIDDVGICRYQTSSEAAVAGAECVAYECGNGVIDVGEDCDDGSLNGSYGYCGQTCHLDGFYCGDGSIAGGEECDCGETSALLASGTWSKISGNCSMPNGQYTSIYSSSCAYNCTYPGPSCGDGELNGAEECDGDIETWGGKLCSDGEACTVDSDCSSGSCGAGGVACSISKVCDTGVACSSTTDCTSCSAFEYQLTRTRTCQSGCAWDTSTTGGWTACLGGDQICGNGEVEGDEICDDGNSDNTDSCTNLCQTNVCGDGYVQYGAETCDDGVDNGVVCTPDYGDTCAYCNVSCRYTTVSGAYCGDDVVGGGEFCDGSDLPKYCYQASVDPEGRDRGGVCEVDSDCESGFTCENVGVCNGGSYSIGSRSETNLYNGAECVKGVGDLDSSCGFGASIGTCAAPACVDDCSSSCPFAYQSSSILIKEALAGASERTSADLYSYMSGNDPDEGTFYLPACDVGTTITADVDMTDIIPPTMDVVFVTDLSGSMAYGVDGSHPVSDGLRRIDYAVDSMEQAVEDLFNAYRGSEGNLQIAVISYSAGTITTVGADTDGSGSITTADSCDTDGDETGDNHAWVDVSLSSSESDFYTSFDSYLDRVSGGTPTAEGLECARRLLASESDAEYKMIILLSDGSPNYTIEGVIDTSSLTPAQDACLVVHGPTGSYIEEDSKTFVYTAAITTDNDLIAYMKHFSSDICLDTSDSSEAPCQYSQLNESDACSAADSGEYAYTASTAEDLEGMYQSIINNILGVSFTTISQIGSTTYRTVGTVQEGDDVIIPFPEGFECQTTGEWTIPMRVSFPGTGTVNLSDIKLTYCPVGSTSSASSLVTVDTDSDDDGVNDDEDNCPDTENPSQLDSDGDGFGDACDTETSASSATETEDSETVDEVVYEAVGDCGNGAVDSGEYCDASLVDSSAGPIYCSSANLSDPARRAVSVCEGDLYSCVCPSGFYPVTYTGLGICSGGTTTYDGALCLASSTIDQCDGGTCVQNSCAPDCSTDLIFDTFLSDCGDGMITGDEICEGTDLPIYCVKPDANPGSRDVKVTDCSSTADCDCTEFGGDSTYEAILGETVGLCDGGTKRVFSGWTLITYNYKDAVCSSGGLSSTWGCGVTSTLLGTTTGTCIPDFCADCSGTSMTSVY</sequence>
<evidence type="ECO:0000256" key="5">
    <source>
        <dbReference type="SAM" id="Phobius"/>
    </source>
</evidence>
<feature type="chain" id="PRO_5002538622" description="VWFA domain-containing protein" evidence="6">
    <location>
        <begin position="26"/>
        <end position="3556"/>
    </location>
</feature>
<dbReference type="CDD" id="cd00198">
    <property type="entry name" value="vWFA"/>
    <property type="match status" value="1"/>
</dbReference>
<dbReference type="InterPro" id="IPR011936">
    <property type="entry name" value="Myxo_disulph_rpt"/>
</dbReference>
<dbReference type="SUPFAM" id="SSF81296">
    <property type="entry name" value="E set domains"/>
    <property type="match status" value="2"/>
</dbReference>
<dbReference type="InterPro" id="IPR036465">
    <property type="entry name" value="vWFA_dom_sf"/>
</dbReference>
<evidence type="ECO:0000313" key="8">
    <source>
        <dbReference type="EMBL" id="KKU09131.1"/>
    </source>
</evidence>
<reference evidence="8 9" key="1">
    <citation type="journal article" date="2015" name="Nature">
        <title>rRNA introns, odd ribosomes, and small enigmatic genomes across a large radiation of phyla.</title>
        <authorList>
            <person name="Brown C.T."/>
            <person name="Hug L.A."/>
            <person name="Thomas B.C."/>
            <person name="Sharon I."/>
            <person name="Castelle C.J."/>
            <person name="Singh A."/>
            <person name="Wilkins M.J."/>
            <person name="Williams K.H."/>
            <person name="Banfield J.F."/>
        </authorList>
    </citation>
    <scope>NUCLEOTIDE SEQUENCE [LARGE SCALE GENOMIC DNA]</scope>
</reference>
<dbReference type="PROSITE" id="PS50234">
    <property type="entry name" value="VWFA"/>
    <property type="match status" value="1"/>
</dbReference>
<dbReference type="InterPro" id="IPR002035">
    <property type="entry name" value="VWF_A"/>
</dbReference>
<proteinExistence type="predicted"/>
<dbReference type="STRING" id="1618993.UX09_C0003G0005"/>
<dbReference type="Pfam" id="PF13205">
    <property type="entry name" value="Big_5"/>
    <property type="match status" value="2"/>
</dbReference>
<keyword evidence="5" id="KW-0472">Membrane</keyword>
<evidence type="ECO:0000313" key="9">
    <source>
        <dbReference type="Proteomes" id="UP000034354"/>
    </source>
</evidence>
<evidence type="ECO:0000256" key="4">
    <source>
        <dbReference type="SAM" id="MobiDB-lite"/>
    </source>
</evidence>
<accession>A0A0G1MLC6</accession>
<feature type="transmembrane region" description="Helical" evidence="5">
    <location>
        <begin position="52"/>
        <end position="82"/>
    </location>
</feature>
<dbReference type="PATRIC" id="fig|1618993.3.peg.90"/>
<feature type="compositionally biased region" description="Low complexity" evidence="4">
    <location>
        <begin position="3238"/>
        <end position="3249"/>
    </location>
</feature>
<evidence type="ECO:0000256" key="2">
    <source>
        <dbReference type="ARBA" id="ARBA00022737"/>
    </source>
</evidence>
<dbReference type="Gene3D" id="3.40.50.410">
    <property type="entry name" value="von Willebrand factor, type A domain"/>
    <property type="match status" value="1"/>
</dbReference>
<dbReference type="InterPro" id="IPR013783">
    <property type="entry name" value="Ig-like_fold"/>
</dbReference>
<dbReference type="InterPro" id="IPR014755">
    <property type="entry name" value="Cu-Rt/internalin_Ig-like"/>
</dbReference>
<keyword evidence="5" id="KW-0812">Transmembrane</keyword>
<dbReference type="NCBIfam" id="TIGR02232">
    <property type="entry name" value="myxo_disulf_rpt"/>
    <property type="match status" value="2"/>
</dbReference>
<dbReference type="Proteomes" id="UP000034354">
    <property type="component" value="Unassembled WGS sequence"/>
</dbReference>
<keyword evidence="1 6" id="KW-0732">Signal</keyword>
<keyword evidence="3" id="KW-1015">Disulfide bond</keyword>